<keyword evidence="5 14" id="KW-0028">Amino-acid biosynthesis</keyword>
<dbReference type="InterPro" id="IPR018042">
    <property type="entry name" value="Aspartate_kinase_CS"/>
</dbReference>
<dbReference type="Gene3D" id="3.30.2130.10">
    <property type="entry name" value="VC0802-like"/>
    <property type="match status" value="1"/>
</dbReference>
<evidence type="ECO:0000256" key="12">
    <source>
        <dbReference type="PIRSR" id="PIRSR000726-1"/>
    </source>
</evidence>
<dbReference type="SUPFAM" id="SSF53633">
    <property type="entry name" value="Carbamate kinase-like"/>
    <property type="match status" value="1"/>
</dbReference>
<feature type="binding site" evidence="12">
    <location>
        <position position="47"/>
    </location>
    <ligand>
        <name>substrate</name>
    </ligand>
</feature>
<evidence type="ECO:0000256" key="13">
    <source>
        <dbReference type="RuleBase" id="RU003448"/>
    </source>
</evidence>
<dbReference type="PIRSF" id="PIRSF000726">
    <property type="entry name" value="Asp_kin"/>
    <property type="match status" value="1"/>
</dbReference>
<dbReference type="InterPro" id="IPR054352">
    <property type="entry name" value="ACT_Aspartokinase"/>
</dbReference>
<feature type="binding site" evidence="12">
    <location>
        <position position="184"/>
    </location>
    <ligand>
        <name>ATP</name>
        <dbReference type="ChEBI" id="CHEBI:30616"/>
    </ligand>
</feature>
<gene>
    <name evidence="16" type="ORF">AAIA72_01115</name>
</gene>
<evidence type="ECO:0000256" key="11">
    <source>
        <dbReference type="ARBA" id="ARBA00047872"/>
    </source>
</evidence>
<dbReference type="NCBIfam" id="TIGR00656">
    <property type="entry name" value="asp_kin_monofn"/>
    <property type="match status" value="1"/>
</dbReference>
<proteinExistence type="inferred from homology"/>
<keyword evidence="10" id="KW-0457">Lysine biosynthesis</keyword>
<evidence type="ECO:0000259" key="15">
    <source>
        <dbReference type="PROSITE" id="PS51671"/>
    </source>
</evidence>
<evidence type="ECO:0000256" key="4">
    <source>
        <dbReference type="ARBA" id="ARBA00010122"/>
    </source>
</evidence>
<dbReference type="EMBL" id="CP154858">
    <property type="protein sequence ID" value="XDT72611.1"/>
    <property type="molecule type" value="Genomic_DNA"/>
</dbReference>
<dbReference type="FunFam" id="3.40.1160.10:FF:000002">
    <property type="entry name" value="Aspartokinase"/>
    <property type="match status" value="1"/>
</dbReference>
<dbReference type="SUPFAM" id="SSF55021">
    <property type="entry name" value="ACT-like"/>
    <property type="match status" value="2"/>
</dbReference>
<dbReference type="PROSITE" id="PS51671">
    <property type="entry name" value="ACT"/>
    <property type="match status" value="2"/>
</dbReference>
<dbReference type="Pfam" id="PF00696">
    <property type="entry name" value="AA_kinase"/>
    <property type="match status" value="1"/>
</dbReference>
<dbReference type="RefSeq" id="WP_369601617.1">
    <property type="nucleotide sequence ID" value="NZ_CP154858.1"/>
</dbReference>
<evidence type="ECO:0000256" key="1">
    <source>
        <dbReference type="ARBA" id="ARBA00004766"/>
    </source>
</evidence>
<dbReference type="PANTHER" id="PTHR21499:SF3">
    <property type="entry name" value="ASPARTOKINASE"/>
    <property type="match status" value="1"/>
</dbReference>
<dbReference type="NCBIfam" id="TIGR00657">
    <property type="entry name" value="asp_kinases"/>
    <property type="match status" value="1"/>
</dbReference>
<dbReference type="FunFam" id="3.30.2130.10:FF:000002">
    <property type="entry name" value="Aspartokinase"/>
    <property type="match status" value="1"/>
</dbReference>
<feature type="binding site" evidence="12">
    <location>
        <begin position="7"/>
        <end position="10"/>
    </location>
    <ligand>
        <name>ATP</name>
        <dbReference type="ChEBI" id="CHEBI:30616"/>
    </ligand>
</feature>
<keyword evidence="9 12" id="KW-0067">ATP-binding</keyword>
<dbReference type="PANTHER" id="PTHR21499">
    <property type="entry name" value="ASPARTATE KINASE"/>
    <property type="match status" value="1"/>
</dbReference>
<evidence type="ECO:0000256" key="8">
    <source>
        <dbReference type="ARBA" id="ARBA00022777"/>
    </source>
</evidence>
<dbReference type="NCBIfam" id="NF005154">
    <property type="entry name" value="PRK06635.1-2"/>
    <property type="match status" value="1"/>
</dbReference>
<dbReference type="InterPro" id="IPR041740">
    <property type="entry name" value="AKii-LysC-BS"/>
</dbReference>
<organism evidence="16">
    <name type="scientific">Thermohahella caldifontis</name>
    <dbReference type="NCBI Taxonomy" id="3142973"/>
    <lineage>
        <taxon>Bacteria</taxon>
        <taxon>Pseudomonadati</taxon>
        <taxon>Pseudomonadota</taxon>
        <taxon>Gammaproteobacteria</taxon>
        <taxon>Oceanospirillales</taxon>
        <taxon>Hahellaceae</taxon>
        <taxon>Thermohahella</taxon>
    </lineage>
</organism>
<dbReference type="Pfam" id="PF22468">
    <property type="entry name" value="ACT_9"/>
    <property type="match status" value="1"/>
</dbReference>
<comment type="catalytic activity">
    <reaction evidence="11 13">
        <text>L-aspartate + ATP = 4-phospho-L-aspartate + ADP</text>
        <dbReference type="Rhea" id="RHEA:23776"/>
        <dbReference type="ChEBI" id="CHEBI:29991"/>
        <dbReference type="ChEBI" id="CHEBI:30616"/>
        <dbReference type="ChEBI" id="CHEBI:57535"/>
        <dbReference type="ChEBI" id="CHEBI:456216"/>
        <dbReference type="EC" id="2.7.2.4"/>
    </reaction>
</comment>
<keyword evidence="7 12" id="KW-0547">Nucleotide-binding</keyword>
<dbReference type="InterPro" id="IPR001341">
    <property type="entry name" value="Asp_kinase"/>
</dbReference>
<dbReference type="KEGG" id="tcd:AAIA72_01115"/>
<accession>A0AB39UWF6</accession>
<dbReference type="Gene3D" id="3.40.1160.10">
    <property type="entry name" value="Acetylglutamate kinase-like"/>
    <property type="match status" value="1"/>
</dbReference>
<feature type="domain" description="ACT" evidence="15">
    <location>
        <begin position="345"/>
        <end position="412"/>
    </location>
</feature>
<comment type="similarity">
    <text evidence="4 13">Belongs to the aspartokinase family.</text>
</comment>
<comment type="pathway">
    <text evidence="2 14">Amino-acid biosynthesis; L-methionine biosynthesis via de novo pathway; L-homoserine from L-aspartate: step 1/3.</text>
</comment>
<dbReference type="GO" id="GO:0009090">
    <property type="term" value="P:homoserine biosynthetic process"/>
    <property type="evidence" value="ECO:0007669"/>
    <property type="project" value="TreeGrafter"/>
</dbReference>
<evidence type="ECO:0000256" key="14">
    <source>
        <dbReference type="RuleBase" id="RU004249"/>
    </source>
</evidence>
<dbReference type="GO" id="GO:0004072">
    <property type="term" value="F:aspartate kinase activity"/>
    <property type="evidence" value="ECO:0007669"/>
    <property type="project" value="UniProtKB-EC"/>
</dbReference>
<dbReference type="EC" id="2.7.2.4" evidence="13"/>
<dbReference type="NCBIfam" id="NF005155">
    <property type="entry name" value="PRK06635.1-4"/>
    <property type="match status" value="1"/>
</dbReference>
<evidence type="ECO:0000256" key="3">
    <source>
        <dbReference type="ARBA" id="ARBA00005139"/>
    </source>
</evidence>
<evidence type="ECO:0000256" key="7">
    <source>
        <dbReference type="ARBA" id="ARBA00022741"/>
    </source>
</evidence>
<feature type="binding site" evidence="12">
    <location>
        <position position="74"/>
    </location>
    <ligand>
        <name>substrate</name>
    </ligand>
</feature>
<evidence type="ECO:0000256" key="10">
    <source>
        <dbReference type="ARBA" id="ARBA00023154"/>
    </source>
</evidence>
<feature type="binding site" evidence="12">
    <location>
        <position position="179"/>
    </location>
    <ligand>
        <name>ATP</name>
        <dbReference type="ChEBI" id="CHEBI:30616"/>
    </ligand>
</feature>
<dbReference type="PROSITE" id="PS00324">
    <property type="entry name" value="ASPARTOKINASE"/>
    <property type="match status" value="1"/>
</dbReference>
<evidence type="ECO:0000256" key="6">
    <source>
        <dbReference type="ARBA" id="ARBA00022679"/>
    </source>
</evidence>
<dbReference type="AlphaFoldDB" id="A0AB39UWF6"/>
<feature type="binding site" evidence="12">
    <location>
        <begin position="173"/>
        <end position="174"/>
    </location>
    <ligand>
        <name>ATP</name>
        <dbReference type="ChEBI" id="CHEBI:30616"/>
    </ligand>
</feature>
<reference evidence="16" key="1">
    <citation type="submission" date="2024-05" db="EMBL/GenBank/DDBJ databases">
        <title>Genome sequencing of novel strain.</title>
        <authorList>
            <person name="Ganbat D."/>
            <person name="Ganbat S."/>
            <person name="Lee S.-J."/>
        </authorList>
    </citation>
    <scope>NUCLEOTIDE SEQUENCE</scope>
    <source>
        <strain evidence="16">SMD15-11</strain>
    </source>
</reference>
<keyword evidence="6 13" id="KW-0808">Transferase</keyword>
<dbReference type="InterPro" id="IPR002912">
    <property type="entry name" value="ACT_dom"/>
</dbReference>
<evidence type="ECO:0000256" key="5">
    <source>
        <dbReference type="ARBA" id="ARBA00022605"/>
    </source>
</evidence>
<evidence type="ECO:0000256" key="9">
    <source>
        <dbReference type="ARBA" id="ARBA00022840"/>
    </source>
</evidence>
<dbReference type="InterPro" id="IPR045865">
    <property type="entry name" value="ACT-like_dom_sf"/>
</dbReference>
<dbReference type="InterPro" id="IPR001048">
    <property type="entry name" value="Asp/Glu/Uridylate_kinase"/>
</dbReference>
<dbReference type="CDD" id="cd04261">
    <property type="entry name" value="AAK_AKii-LysC-BS"/>
    <property type="match status" value="1"/>
</dbReference>
<feature type="binding site" evidence="12">
    <location>
        <begin position="209"/>
        <end position="210"/>
    </location>
    <ligand>
        <name>ATP</name>
        <dbReference type="ChEBI" id="CHEBI:30616"/>
    </ligand>
</feature>
<evidence type="ECO:0000313" key="16">
    <source>
        <dbReference type="EMBL" id="XDT72611.1"/>
    </source>
</evidence>
<evidence type="ECO:0000256" key="2">
    <source>
        <dbReference type="ARBA" id="ARBA00004986"/>
    </source>
</evidence>
<dbReference type="InterPro" id="IPR036393">
    <property type="entry name" value="AceGlu_kinase-like_sf"/>
</dbReference>
<dbReference type="Pfam" id="PF01842">
    <property type="entry name" value="ACT"/>
    <property type="match status" value="1"/>
</dbReference>
<dbReference type="GO" id="GO:0005524">
    <property type="term" value="F:ATP binding"/>
    <property type="evidence" value="ECO:0007669"/>
    <property type="project" value="UniProtKB-KW"/>
</dbReference>
<sequence length="412" mass="44804">MALIVQKYGGTSVGTVERIEAVADRVARFRQEGHDVVVVVSAMSGETNRLIGLAHAITDTPSPREMDVLVSTGEQVTIALLAMALHKRGLDARSYTGGQVKILTDSAHTKARIQHIDDHNMREDLKAGRVVIVAGFQGVDEQGNITTLGRGGSDTTAVALAAALKADECQIYTDVDGVYTTDPRVVDNARRLDKITFEEMLEMASLGSKVLQIRSVEFAGKYNVPLRVLSSFEEGTGTLITLEDDETMEQPLVSGIAFNRDEAKLTLAGVPDVPGVASRILKPVSDANIEVDMIVQNVGKDNHTDFTFTVHRNDFKRTLEILEKVKDDLGAREVIGDDRIAKVSIVGVGMRSHAGVASRMFEALSAEGINIQMISTSEIKVSVVIAEKYLELAVRTLHSTFELEKEPADRSY</sequence>
<dbReference type="CDD" id="cd04913">
    <property type="entry name" value="ACT_AKii-LysC-BS-like_1"/>
    <property type="match status" value="1"/>
</dbReference>
<dbReference type="InterPro" id="IPR005260">
    <property type="entry name" value="Asp_kin_monofn"/>
</dbReference>
<comment type="pathway">
    <text evidence="3 14">Amino-acid biosynthesis; L-threonine biosynthesis; L-threonine from L-aspartate: step 1/5.</text>
</comment>
<comment type="pathway">
    <text evidence="1 14">Amino-acid biosynthesis; L-lysine biosynthesis via DAP pathway; (S)-tetrahydrodipicolinate from L-aspartate: step 1/4.</text>
</comment>
<name>A0AB39UWF6_9GAMM</name>
<protein>
    <recommendedName>
        <fullName evidence="13">Aspartokinase</fullName>
        <ecNumber evidence="13">2.7.2.4</ecNumber>
    </recommendedName>
</protein>
<dbReference type="GO" id="GO:0009089">
    <property type="term" value="P:lysine biosynthetic process via diaminopimelate"/>
    <property type="evidence" value="ECO:0007669"/>
    <property type="project" value="InterPro"/>
</dbReference>
<feature type="domain" description="ACT" evidence="15">
    <location>
        <begin position="265"/>
        <end position="339"/>
    </location>
</feature>
<dbReference type="CDD" id="cd04923">
    <property type="entry name" value="ACT_AK-LysC-DapG-like_2"/>
    <property type="match status" value="1"/>
</dbReference>
<dbReference type="GO" id="GO:0005829">
    <property type="term" value="C:cytosol"/>
    <property type="evidence" value="ECO:0007669"/>
    <property type="project" value="TreeGrafter"/>
</dbReference>
<keyword evidence="8 13" id="KW-0418">Kinase</keyword>